<evidence type="ECO:0000256" key="1">
    <source>
        <dbReference type="SAM" id="Phobius"/>
    </source>
</evidence>
<protein>
    <submittedName>
        <fullName evidence="2">Uncharacterized protein</fullName>
    </submittedName>
</protein>
<name>A0A4S2DIS8_9CLOT</name>
<keyword evidence="1" id="KW-0472">Membrane</keyword>
<accession>A0A4S2DIS8</accession>
<evidence type="ECO:0000313" key="3">
    <source>
        <dbReference type="Proteomes" id="UP000306888"/>
    </source>
</evidence>
<dbReference type="Proteomes" id="UP000306888">
    <property type="component" value="Unassembled WGS sequence"/>
</dbReference>
<gene>
    <name evidence="2" type="ORF">E5347_14335</name>
</gene>
<dbReference type="OrthoDB" id="9902050at2"/>
<organism evidence="2 3">
    <name type="scientific">Clostridium sartagoforme</name>
    <dbReference type="NCBI Taxonomy" id="84031"/>
    <lineage>
        <taxon>Bacteria</taxon>
        <taxon>Bacillati</taxon>
        <taxon>Bacillota</taxon>
        <taxon>Clostridia</taxon>
        <taxon>Eubacteriales</taxon>
        <taxon>Clostridiaceae</taxon>
        <taxon>Clostridium</taxon>
    </lineage>
</organism>
<dbReference type="RefSeq" id="WP_136007921.1">
    <property type="nucleotide sequence ID" value="NZ_SRYR01000011.1"/>
</dbReference>
<dbReference type="AlphaFoldDB" id="A0A4S2DIS8"/>
<reference evidence="2 3" key="1">
    <citation type="submission" date="2019-04" db="EMBL/GenBank/DDBJ databases">
        <title>Microbes associate with the intestines of laboratory mice.</title>
        <authorList>
            <person name="Navarre W."/>
            <person name="Wong E."/>
            <person name="Huang K."/>
            <person name="Tropini C."/>
            <person name="Ng K."/>
            <person name="Yu B."/>
        </authorList>
    </citation>
    <scope>NUCLEOTIDE SEQUENCE [LARGE SCALE GENOMIC DNA]</scope>
    <source>
        <strain evidence="2 3">NM50_B9-20</strain>
    </source>
</reference>
<feature type="transmembrane region" description="Helical" evidence="1">
    <location>
        <begin position="16"/>
        <end position="35"/>
    </location>
</feature>
<keyword evidence="3" id="KW-1185">Reference proteome</keyword>
<feature type="transmembrane region" description="Helical" evidence="1">
    <location>
        <begin position="41"/>
        <end position="59"/>
    </location>
</feature>
<sequence>MEWNDKLFLSDDEIKILSIYLAYGVGIGVLIGLFLDNIQLCFALGGVMSVVVSLIKIYINKIRKSNRVNINKL</sequence>
<keyword evidence="1" id="KW-1133">Transmembrane helix</keyword>
<keyword evidence="1" id="KW-0812">Transmembrane</keyword>
<evidence type="ECO:0000313" key="2">
    <source>
        <dbReference type="EMBL" id="TGY40793.1"/>
    </source>
</evidence>
<proteinExistence type="predicted"/>
<comment type="caution">
    <text evidence="2">The sequence shown here is derived from an EMBL/GenBank/DDBJ whole genome shotgun (WGS) entry which is preliminary data.</text>
</comment>
<dbReference type="EMBL" id="SRYR01000011">
    <property type="protein sequence ID" value="TGY40793.1"/>
    <property type="molecule type" value="Genomic_DNA"/>
</dbReference>